<dbReference type="FunFam" id="1.10.8.50:FF:000002">
    <property type="entry name" value="40S ribosomal protein S18"/>
    <property type="match status" value="1"/>
</dbReference>
<feature type="transmembrane region" description="Helical" evidence="13">
    <location>
        <begin position="416"/>
        <end position="444"/>
    </location>
</feature>
<dbReference type="Proteomes" id="UP000243579">
    <property type="component" value="Unassembled WGS sequence"/>
</dbReference>
<sequence length="673" mass="73922">MAEGSAEFEGAPSPSAYTRRPARQASPSEDDVDAPSTKAAPDNRVSIAGFLAWQRKVVSTFGLAFLTLVGMVYFVQGFGSFSSLAVAYLMKDVLRLQPAASQAIVTTSMFPWAIKPLYGVLSDSLPLCGYRRKSYLVLVSILGVVAYFFLHLTSAETSLTHITIFMLLTSLGSAVSDVIIDALVVEMSRLDPKHGANDLQSITWCMMALGGILGSVLAGPVTSHFGPTRVFLFAMFGPATIFVLSMLMQEGKAPVLSRTPGCVRTASHQVALLRSALRVPVIWKAALYMFASGACAPSYGQIQFYFATEVLAFSPEFLGNVSALGYVFLMLGTVVYNTWCKDLPFRRIFAFAQIGLGVVSLAEVLLVTRANVELGIPDKWFVVGDAMLSDIMSRLKMMPLLVLCSKLCPRGIEGTFFALLMAIANLSGAASSFWGATLCALLGIERNSYDNLWFAVLLRSALKLLPLTFLFLLPETDPQEEIEAMVLDRPEHTAGVQADCPQVLDDADAETADLLQKSSLVIGPDFQHILRILNTNVDGRRKSWVALTSVQGIGRRFAIMICKKAEVDIHKRAGELTNDEIERLVAIIQNPMQFKIPAWFLNRKKDFKTGKSSQLVANVLHTKLRDDLERLKKVRIHRGLRHWWGLRVRGQHTCTTGRRGRTTVGLLADKGKK</sequence>
<dbReference type="GO" id="GO:0003735">
    <property type="term" value="F:structural constituent of ribosome"/>
    <property type="evidence" value="ECO:0007669"/>
    <property type="project" value="InterPro"/>
</dbReference>
<keyword evidence="10 13" id="KW-0472">Membrane</keyword>
<dbReference type="InterPro" id="IPR039309">
    <property type="entry name" value="BT1"/>
</dbReference>
<proteinExistence type="inferred from homology"/>
<evidence type="ECO:0000256" key="7">
    <source>
        <dbReference type="ARBA" id="ARBA00022692"/>
    </source>
</evidence>
<dbReference type="InterPro" id="IPR001892">
    <property type="entry name" value="Ribosomal_uS13"/>
</dbReference>
<dbReference type="GO" id="GO:0005737">
    <property type="term" value="C:cytoplasm"/>
    <property type="evidence" value="ECO:0007669"/>
    <property type="project" value="UniProtKB-SubCell"/>
</dbReference>
<dbReference type="SUPFAM" id="SSF46946">
    <property type="entry name" value="S13-like H2TH domain"/>
    <property type="match status" value="1"/>
</dbReference>
<evidence type="ECO:0000256" key="12">
    <source>
        <dbReference type="SAM" id="MobiDB-lite"/>
    </source>
</evidence>
<dbReference type="Pfam" id="PF03092">
    <property type="entry name" value="BT1"/>
    <property type="match status" value="1"/>
</dbReference>
<dbReference type="InterPro" id="IPR010979">
    <property type="entry name" value="Ribosomal_uS13-like_H2TH"/>
</dbReference>
<dbReference type="GO" id="GO:1990904">
    <property type="term" value="C:ribonucleoprotein complex"/>
    <property type="evidence" value="ECO:0007669"/>
    <property type="project" value="UniProtKB-KW"/>
</dbReference>
<feature type="transmembrane region" description="Helical" evidence="13">
    <location>
        <begin position="96"/>
        <end position="114"/>
    </location>
</feature>
<evidence type="ECO:0000256" key="11">
    <source>
        <dbReference type="ARBA" id="ARBA00023274"/>
    </source>
</evidence>
<dbReference type="EMBL" id="JNBR01001420">
    <property type="protein sequence ID" value="OQR87882.1"/>
    <property type="molecule type" value="Genomic_DNA"/>
</dbReference>
<dbReference type="GO" id="GO:0016020">
    <property type="term" value="C:membrane"/>
    <property type="evidence" value="ECO:0007669"/>
    <property type="project" value="UniProtKB-SubCell"/>
</dbReference>
<reference evidence="14 15" key="1">
    <citation type="journal article" date="2014" name="Genome Biol. Evol.">
        <title>The secreted proteins of Achlya hypogyna and Thraustotheca clavata identify the ancestral oomycete secretome and reveal gene acquisitions by horizontal gene transfer.</title>
        <authorList>
            <person name="Misner I."/>
            <person name="Blouin N."/>
            <person name="Leonard G."/>
            <person name="Richards T.A."/>
            <person name="Lane C.E."/>
        </authorList>
    </citation>
    <scope>NUCLEOTIDE SEQUENCE [LARGE SCALE GENOMIC DNA]</scope>
    <source>
        <strain evidence="14 15">ATCC 48635</strain>
    </source>
</reference>
<comment type="subcellular location">
    <subcellularLocation>
        <location evidence="2">Cytoplasm</location>
    </subcellularLocation>
    <subcellularLocation>
        <location evidence="1">Membrane</location>
        <topology evidence="1">Multi-pass membrane protein</topology>
    </subcellularLocation>
</comment>
<keyword evidence="5" id="KW-0813">Transport</keyword>
<dbReference type="FunFam" id="4.10.910.10:FF:000002">
    <property type="entry name" value="40S ribosomal protein S18"/>
    <property type="match status" value="1"/>
</dbReference>
<keyword evidence="7 13" id="KW-0812">Transmembrane</keyword>
<dbReference type="CDD" id="cd17484">
    <property type="entry name" value="MFS_FBT"/>
    <property type="match status" value="1"/>
</dbReference>
<feature type="transmembrane region" description="Helical" evidence="13">
    <location>
        <begin position="201"/>
        <end position="218"/>
    </location>
</feature>
<feature type="transmembrane region" description="Helical" evidence="13">
    <location>
        <begin position="63"/>
        <end position="90"/>
    </location>
</feature>
<gene>
    <name evidence="14" type="ORF">ACHHYP_07930</name>
</gene>
<comment type="similarity">
    <text evidence="4">Belongs to the universal ribosomal protein uS13 family.</text>
</comment>
<keyword evidence="6" id="KW-0963">Cytoplasm</keyword>
<dbReference type="STRING" id="1202772.A0A1V9YQ65"/>
<dbReference type="Gene3D" id="1.10.8.50">
    <property type="match status" value="1"/>
</dbReference>
<keyword evidence="15" id="KW-1185">Reference proteome</keyword>
<evidence type="ECO:0000313" key="14">
    <source>
        <dbReference type="EMBL" id="OQR87882.1"/>
    </source>
</evidence>
<dbReference type="NCBIfam" id="TIGR00788">
    <property type="entry name" value="fbt"/>
    <property type="match status" value="1"/>
</dbReference>
<dbReference type="PANTHER" id="PTHR31585:SF6">
    <property type="entry name" value="FOLATE-BIOPTERIN TRANSPORTER 2-RELATED"/>
    <property type="match status" value="1"/>
</dbReference>
<evidence type="ECO:0000256" key="5">
    <source>
        <dbReference type="ARBA" id="ARBA00022448"/>
    </source>
</evidence>
<organism evidence="14 15">
    <name type="scientific">Achlya hypogyna</name>
    <name type="common">Oomycete</name>
    <name type="synonym">Protoachlya hypogyna</name>
    <dbReference type="NCBI Taxonomy" id="1202772"/>
    <lineage>
        <taxon>Eukaryota</taxon>
        <taxon>Sar</taxon>
        <taxon>Stramenopiles</taxon>
        <taxon>Oomycota</taxon>
        <taxon>Saprolegniomycetes</taxon>
        <taxon>Saprolegniales</taxon>
        <taxon>Achlyaceae</taxon>
        <taxon>Achlya</taxon>
    </lineage>
</organism>
<feature type="transmembrane region" description="Helical" evidence="13">
    <location>
        <begin position="285"/>
        <end position="305"/>
    </location>
</feature>
<evidence type="ECO:0000256" key="10">
    <source>
        <dbReference type="ARBA" id="ARBA00023136"/>
    </source>
</evidence>
<dbReference type="Pfam" id="PF00416">
    <property type="entry name" value="Ribosomal_S13"/>
    <property type="match status" value="1"/>
</dbReference>
<dbReference type="InterPro" id="IPR018269">
    <property type="entry name" value="Ribosomal_uS13_CS"/>
</dbReference>
<dbReference type="HAMAP" id="MF_01315">
    <property type="entry name" value="Ribosomal_uS13"/>
    <property type="match status" value="1"/>
</dbReference>
<evidence type="ECO:0000256" key="9">
    <source>
        <dbReference type="ARBA" id="ARBA00022989"/>
    </source>
</evidence>
<feature type="transmembrane region" description="Helical" evidence="13">
    <location>
        <begin position="159"/>
        <end position="180"/>
    </location>
</feature>
<protein>
    <submittedName>
        <fullName evidence="14">Folate-Biopterin Transporter (FBT) family</fullName>
    </submittedName>
</protein>
<accession>A0A1V9YQ65</accession>
<keyword evidence="8" id="KW-0689">Ribosomal protein</keyword>
<evidence type="ECO:0000313" key="15">
    <source>
        <dbReference type="Proteomes" id="UP000243579"/>
    </source>
</evidence>
<keyword evidence="9 13" id="KW-1133">Transmembrane helix</keyword>
<dbReference type="InterPro" id="IPR036259">
    <property type="entry name" value="MFS_trans_sf"/>
</dbReference>
<dbReference type="Gene3D" id="4.10.910.10">
    <property type="entry name" value="30s ribosomal protein s13, domain 2"/>
    <property type="match status" value="1"/>
</dbReference>
<evidence type="ECO:0000256" key="6">
    <source>
        <dbReference type="ARBA" id="ARBA00022490"/>
    </source>
</evidence>
<dbReference type="AlphaFoldDB" id="A0A1V9YQ65"/>
<feature type="transmembrane region" description="Helical" evidence="13">
    <location>
        <begin position="317"/>
        <end position="336"/>
    </location>
</feature>
<dbReference type="InterPro" id="IPR004324">
    <property type="entry name" value="FBT"/>
</dbReference>
<dbReference type="GO" id="GO:0006412">
    <property type="term" value="P:translation"/>
    <property type="evidence" value="ECO:0007669"/>
    <property type="project" value="InterPro"/>
</dbReference>
<evidence type="ECO:0000256" key="2">
    <source>
        <dbReference type="ARBA" id="ARBA00004496"/>
    </source>
</evidence>
<evidence type="ECO:0000256" key="3">
    <source>
        <dbReference type="ARBA" id="ARBA00007015"/>
    </source>
</evidence>
<name>A0A1V9YQ65_ACHHY</name>
<dbReference type="PROSITE" id="PS50159">
    <property type="entry name" value="RIBOSOMAL_S13_2"/>
    <property type="match status" value="1"/>
</dbReference>
<feature type="transmembrane region" description="Helical" evidence="13">
    <location>
        <begin position="230"/>
        <end position="248"/>
    </location>
</feature>
<comment type="caution">
    <text evidence="14">The sequence shown here is derived from an EMBL/GenBank/DDBJ whole genome shotgun (WGS) entry which is preliminary data.</text>
</comment>
<dbReference type="GO" id="GO:0005840">
    <property type="term" value="C:ribosome"/>
    <property type="evidence" value="ECO:0007669"/>
    <property type="project" value="UniProtKB-KW"/>
</dbReference>
<evidence type="ECO:0000256" key="8">
    <source>
        <dbReference type="ARBA" id="ARBA00022980"/>
    </source>
</evidence>
<keyword evidence="11" id="KW-0687">Ribonucleoprotein</keyword>
<evidence type="ECO:0000256" key="13">
    <source>
        <dbReference type="SAM" id="Phobius"/>
    </source>
</evidence>
<dbReference type="OrthoDB" id="754047at2759"/>
<dbReference type="PANTHER" id="PTHR31585">
    <property type="entry name" value="FOLATE-BIOPTERIN TRANSPORTER 1, CHLOROPLASTIC"/>
    <property type="match status" value="1"/>
</dbReference>
<evidence type="ECO:0000256" key="1">
    <source>
        <dbReference type="ARBA" id="ARBA00004141"/>
    </source>
</evidence>
<dbReference type="InterPro" id="IPR027437">
    <property type="entry name" value="Rbsml_uS13_C"/>
</dbReference>
<dbReference type="Gene3D" id="1.20.1250.20">
    <property type="entry name" value="MFS general substrate transporter like domains"/>
    <property type="match status" value="1"/>
</dbReference>
<feature type="region of interest" description="Disordered" evidence="12">
    <location>
        <begin position="1"/>
        <end position="40"/>
    </location>
</feature>
<feature type="transmembrane region" description="Helical" evidence="13">
    <location>
        <begin position="135"/>
        <end position="153"/>
    </location>
</feature>
<dbReference type="GO" id="GO:0003723">
    <property type="term" value="F:RNA binding"/>
    <property type="evidence" value="ECO:0007669"/>
    <property type="project" value="InterPro"/>
</dbReference>
<dbReference type="PROSITE" id="PS00646">
    <property type="entry name" value="RIBOSOMAL_S13_1"/>
    <property type="match status" value="1"/>
</dbReference>
<evidence type="ECO:0000256" key="4">
    <source>
        <dbReference type="ARBA" id="ARBA00008080"/>
    </source>
</evidence>
<dbReference type="SUPFAM" id="SSF103473">
    <property type="entry name" value="MFS general substrate transporter"/>
    <property type="match status" value="1"/>
</dbReference>
<comment type="similarity">
    <text evidence="3">Belongs to the major facilitator superfamily. Folate-biopterin transporter (TC 2.A.71) family.</text>
</comment>